<proteinExistence type="predicted"/>
<organism evidence="1 2">
    <name type="scientific">Photorhabdus laumondii subsp. clarkei</name>
    <dbReference type="NCBI Taxonomy" id="2029685"/>
    <lineage>
        <taxon>Bacteria</taxon>
        <taxon>Pseudomonadati</taxon>
        <taxon>Pseudomonadota</taxon>
        <taxon>Gammaproteobacteria</taxon>
        <taxon>Enterobacterales</taxon>
        <taxon>Morganellaceae</taxon>
        <taxon>Photorhabdus</taxon>
    </lineage>
</organism>
<dbReference type="AlphaFoldDB" id="A0A329VJW6"/>
<evidence type="ECO:0000313" key="1">
    <source>
        <dbReference type="EMBL" id="RAW92079.1"/>
    </source>
</evidence>
<dbReference type="Proteomes" id="UP000250870">
    <property type="component" value="Unassembled WGS sequence"/>
</dbReference>
<accession>A0A329VJW6</accession>
<protein>
    <submittedName>
        <fullName evidence="1">Uncharacterized protein</fullName>
    </submittedName>
</protein>
<comment type="caution">
    <text evidence="1">The sequence shown here is derived from an EMBL/GenBank/DDBJ whole genome shotgun (WGS) entry which is preliminary data.</text>
</comment>
<gene>
    <name evidence="1" type="ORF">CKY01_06095</name>
</gene>
<reference evidence="1 2" key="1">
    <citation type="journal article" date="2018" name="Int. J. Syst. Evol. Microbiol.">
        <title>Whole-genome-based revisit of Photorhabdus phylogeny: proposal for the elevation of most Photorhabdus subspecies to the species level and description of one novel species Photorhabdus bodei sp. nov., and one novel subspecies Photorhabdus laumondii subsp. clarkei subsp. nov.</title>
        <authorList>
            <person name="Machado R.A.R."/>
            <person name="Wuthrich D."/>
            <person name="Kuhnert P."/>
            <person name="Arce C.C.M."/>
            <person name="Thonen L."/>
            <person name="Ruiz C."/>
            <person name="Zhang X."/>
            <person name="Robert C.A.M."/>
            <person name="Karimi J."/>
            <person name="Kamali S."/>
            <person name="Ma J."/>
            <person name="Bruggmann R."/>
            <person name="Erb M."/>
        </authorList>
    </citation>
    <scope>NUCLEOTIDE SEQUENCE [LARGE SCALE GENOMIC DNA]</scope>
    <source>
        <strain evidence="1 2">BOJ-47</strain>
    </source>
</reference>
<dbReference type="RefSeq" id="WP_113025044.1">
    <property type="nucleotide sequence ID" value="NZ_CAWNWQ010000005.1"/>
</dbReference>
<dbReference type="EMBL" id="NSCI01000005">
    <property type="protein sequence ID" value="RAW92079.1"/>
    <property type="molecule type" value="Genomic_DNA"/>
</dbReference>
<sequence>MKLNKIIIAAMLILGVVSIASIANKADRSYITVTFNGTIIAIPYSTGQGLFGKSVNPGEISNVILKRARALTHKSLENHLVNCRLQPVVHQLLSRATLKVLLALPWVANKADKSPKLCQRKKLNIFRLMINFTF</sequence>
<evidence type="ECO:0000313" key="2">
    <source>
        <dbReference type="Proteomes" id="UP000250870"/>
    </source>
</evidence>
<name>A0A329VJW6_9GAMM</name>